<sequence>MIYMHFECPPTPHFIAAGKATYRKGDKHKKRSNIGVFDLLFVVSGRLYIVEENEHYVLDKNQLLILSPDKTHHSYKLCDTETVFYWLHMGCTGSFYESGHLHPVNRTVSKSLFRDTLFYITLPKYHQLPEPLADTLKKYIEPLLMFTINKYNSQTESTTLTTRNYTNLNPLQQQRLFVDILNLLNLDTKFSNASDSLASEVMQYIQNNYRESFTIKDLAKKYNFHPVHIIRCMKNSYHITPIQALTTIRLEKSRELLLTTESSIREISEAVGFSSSAYFTKQFKSYYGVTPSEFRLQSSSGAYSSPL</sequence>
<evidence type="ECO:0000256" key="2">
    <source>
        <dbReference type="ARBA" id="ARBA00023125"/>
    </source>
</evidence>
<dbReference type="EMBL" id="JAJCIS010000004">
    <property type="protein sequence ID" value="MCB7387464.1"/>
    <property type="molecule type" value="Genomic_DNA"/>
</dbReference>
<dbReference type="PANTHER" id="PTHR43280:SF28">
    <property type="entry name" value="HTH-TYPE TRANSCRIPTIONAL ACTIVATOR RHAS"/>
    <property type="match status" value="1"/>
</dbReference>
<dbReference type="Pfam" id="PF12833">
    <property type="entry name" value="HTH_18"/>
    <property type="match status" value="1"/>
</dbReference>
<dbReference type="InterPro" id="IPR009057">
    <property type="entry name" value="Homeodomain-like_sf"/>
</dbReference>
<reference evidence="5 6" key="1">
    <citation type="submission" date="2021-10" db="EMBL/GenBank/DDBJ databases">
        <title>Collection of gut derived symbiotic bacterial strains cultured from healthy donors.</title>
        <authorList>
            <person name="Lin H."/>
            <person name="Littmann E."/>
            <person name="Kohout C."/>
            <person name="Pamer E.G."/>
        </authorList>
    </citation>
    <scope>NUCLEOTIDE SEQUENCE [LARGE SCALE GENOMIC DNA]</scope>
    <source>
        <strain evidence="5 6">DFI.1.165</strain>
    </source>
</reference>
<keyword evidence="2" id="KW-0238">DNA-binding</keyword>
<feature type="domain" description="HTH araC/xylS-type" evidence="4">
    <location>
        <begin position="199"/>
        <end position="297"/>
    </location>
</feature>
<evidence type="ECO:0000313" key="6">
    <source>
        <dbReference type="Proteomes" id="UP001299546"/>
    </source>
</evidence>
<dbReference type="SUPFAM" id="SSF46689">
    <property type="entry name" value="Homeodomain-like"/>
    <property type="match status" value="2"/>
</dbReference>
<dbReference type="Proteomes" id="UP001299546">
    <property type="component" value="Unassembled WGS sequence"/>
</dbReference>
<evidence type="ECO:0000256" key="1">
    <source>
        <dbReference type="ARBA" id="ARBA00023015"/>
    </source>
</evidence>
<evidence type="ECO:0000313" key="5">
    <source>
        <dbReference type="EMBL" id="MCB7387464.1"/>
    </source>
</evidence>
<dbReference type="Gene3D" id="1.10.10.60">
    <property type="entry name" value="Homeodomain-like"/>
    <property type="match status" value="2"/>
</dbReference>
<dbReference type="PROSITE" id="PS00041">
    <property type="entry name" value="HTH_ARAC_FAMILY_1"/>
    <property type="match status" value="1"/>
</dbReference>
<dbReference type="SMART" id="SM00342">
    <property type="entry name" value="HTH_ARAC"/>
    <property type="match status" value="1"/>
</dbReference>
<dbReference type="SUPFAM" id="SSF51215">
    <property type="entry name" value="Regulatory protein AraC"/>
    <property type="match status" value="1"/>
</dbReference>
<dbReference type="PRINTS" id="PR00032">
    <property type="entry name" value="HTHARAC"/>
</dbReference>
<dbReference type="PANTHER" id="PTHR43280">
    <property type="entry name" value="ARAC-FAMILY TRANSCRIPTIONAL REGULATOR"/>
    <property type="match status" value="1"/>
</dbReference>
<evidence type="ECO:0000259" key="4">
    <source>
        <dbReference type="PROSITE" id="PS01124"/>
    </source>
</evidence>
<keyword evidence="3" id="KW-0804">Transcription</keyword>
<name>A0ABS8DGC3_9FIRM</name>
<dbReference type="RefSeq" id="WP_066737555.1">
    <property type="nucleotide sequence ID" value="NZ_JAJCIQ010000005.1"/>
</dbReference>
<protein>
    <submittedName>
        <fullName evidence="5">AraC family transcriptional regulator</fullName>
    </submittedName>
</protein>
<dbReference type="InterPro" id="IPR018062">
    <property type="entry name" value="HTH_AraC-typ_CS"/>
</dbReference>
<gene>
    <name evidence="5" type="ORF">LIZ65_09190</name>
</gene>
<accession>A0ABS8DGC3</accession>
<keyword evidence="1" id="KW-0805">Transcription regulation</keyword>
<dbReference type="InterPro" id="IPR018060">
    <property type="entry name" value="HTH_AraC"/>
</dbReference>
<evidence type="ECO:0000256" key="3">
    <source>
        <dbReference type="ARBA" id="ARBA00023163"/>
    </source>
</evidence>
<organism evidence="5 6">
    <name type="scientific">Bariatricus massiliensis</name>
    <dbReference type="NCBI Taxonomy" id="1745713"/>
    <lineage>
        <taxon>Bacteria</taxon>
        <taxon>Bacillati</taxon>
        <taxon>Bacillota</taxon>
        <taxon>Clostridia</taxon>
        <taxon>Lachnospirales</taxon>
        <taxon>Lachnospiraceae</taxon>
        <taxon>Bariatricus</taxon>
    </lineage>
</organism>
<dbReference type="PROSITE" id="PS01124">
    <property type="entry name" value="HTH_ARAC_FAMILY_2"/>
    <property type="match status" value="1"/>
</dbReference>
<proteinExistence type="predicted"/>
<dbReference type="InterPro" id="IPR020449">
    <property type="entry name" value="Tscrpt_reg_AraC-type_HTH"/>
</dbReference>
<comment type="caution">
    <text evidence="5">The sequence shown here is derived from an EMBL/GenBank/DDBJ whole genome shotgun (WGS) entry which is preliminary data.</text>
</comment>
<keyword evidence="6" id="KW-1185">Reference proteome</keyword>
<dbReference type="InterPro" id="IPR037923">
    <property type="entry name" value="HTH-like"/>
</dbReference>